<dbReference type="SMART" id="SM00332">
    <property type="entry name" value="PP2Cc"/>
    <property type="match status" value="1"/>
</dbReference>
<dbReference type="InterPro" id="IPR001932">
    <property type="entry name" value="PPM-type_phosphatase-like_dom"/>
</dbReference>
<evidence type="ECO:0000313" key="3">
    <source>
        <dbReference type="EMBL" id="GMI25800.1"/>
    </source>
</evidence>
<accession>A0ABQ6MGU8</accession>
<feature type="domain" description="PPM-type phosphatase" evidence="2">
    <location>
        <begin position="84"/>
        <end position="359"/>
    </location>
</feature>
<dbReference type="InterPro" id="IPR036457">
    <property type="entry name" value="PPM-type-like_dom_sf"/>
</dbReference>
<evidence type="ECO:0000259" key="2">
    <source>
        <dbReference type="PROSITE" id="PS51746"/>
    </source>
</evidence>
<sequence length="367" mass="39802">MSAPRRGSTAQSYLDAPNVDTPKGHGKKTAEADKSPVGAIRRRLSVAGSTETIDGGIERLSVADQEEKVEGGDASLARCAVTEYSGLSKKGHAPYNPRKKNQDSLIMADHAETNSLVLCVLDGHGEAGDGVSQHFKKELAKEMFSHPAWVADPKKATKDAILKVEQQILRNSRVDTEFSGTTLSMAIVRGNTIIGVNVGDSRVTIGKLGPGGKIVSEEFTHDHKPDTPDEKKRIINAGGRVFAVEYDDGIDGPMRVWLGHMDVPGLAMSRSLGDAVAHTAGVISEPEFFERELDAATDRFLLVATDGLWEFMDNDECVGMAVEASEPRISVDALVREANQRWMREEQVIDDTTVITAHLFNYHGGHC</sequence>
<dbReference type="Proteomes" id="UP001165060">
    <property type="component" value="Unassembled WGS sequence"/>
</dbReference>
<gene>
    <name evidence="3" type="ORF">TeGR_g3726</name>
</gene>
<dbReference type="PANTHER" id="PTHR47992">
    <property type="entry name" value="PROTEIN PHOSPHATASE"/>
    <property type="match status" value="1"/>
</dbReference>
<reference evidence="3 4" key="1">
    <citation type="journal article" date="2023" name="Commun. Biol.">
        <title>Genome analysis of Parmales, the sister group of diatoms, reveals the evolutionary specialization of diatoms from phago-mixotrophs to photoautotrophs.</title>
        <authorList>
            <person name="Ban H."/>
            <person name="Sato S."/>
            <person name="Yoshikawa S."/>
            <person name="Yamada K."/>
            <person name="Nakamura Y."/>
            <person name="Ichinomiya M."/>
            <person name="Sato N."/>
            <person name="Blanc-Mathieu R."/>
            <person name="Endo H."/>
            <person name="Kuwata A."/>
            <person name="Ogata H."/>
        </authorList>
    </citation>
    <scope>NUCLEOTIDE SEQUENCE [LARGE SCALE GENOMIC DNA]</scope>
</reference>
<comment type="caution">
    <text evidence="3">The sequence shown here is derived from an EMBL/GenBank/DDBJ whole genome shotgun (WGS) entry which is preliminary data.</text>
</comment>
<proteinExistence type="predicted"/>
<dbReference type="Gene3D" id="3.60.40.10">
    <property type="entry name" value="PPM-type phosphatase domain"/>
    <property type="match status" value="1"/>
</dbReference>
<evidence type="ECO:0000256" key="1">
    <source>
        <dbReference type="SAM" id="MobiDB-lite"/>
    </source>
</evidence>
<dbReference type="Pfam" id="PF00481">
    <property type="entry name" value="PP2C"/>
    <property type="match status" value="1"/>
</dbReference>
<keyword evidence="4" id="KW-1185">Reference proteome</keyword>
<dbReference type="EMBL" id="BRYB01000231">
    <property type="protein sequence ID" value="GMI25800.1"/>
    <property type="molecule type" value="Genomic_DNA"/>
</dbReference>
<organism evidence="3 4">
    <name type="scientific">Tetraparma gracilis</name>
    <dbReference type="NCBI Taxonomy" id="2962635"/>
    <lineage>
        <taxon>Eukaryota</taxon>
        <taxon>Sar</taxon>
        <taxon>Stramenopiles</taxon>
        <taxon>Ochrophyta</taxon>
        <taxon>Bolidophyceae</taxon>
        <taxon>Parmales</taxon>
        <taxon>Triparmaceae</taxon>
        <taxon>Tetraparma</taxon>
    </lineage>
</organism>
<evidence type="ECO:0000313" key="4">
    <source>
        <dbReference type="Proteomes" id="UP001165060"/>
    </source>
</evidence>
<dbReference type="InterPro" id="IPR015655">
    <property type="entry name" value="PP2C"/>
</dbReference>
<feature type="region of interest" description="Disordered" evidence="1">
    <location>
        <begin position="1"/>
        <end position="39"/>
    </location>
</feature>
<dbReference type="SUPFAM" id="SSF81606">
    <property type="entry name" value="PP2C-like"/>
    <property type="match status" value="1"/>
</dbReference>
<name>A0ABQ6MGU8_9STRA</name>
<dbReference type="PROSITE" id="PS51746">
    <property type="entry name" value="PPM_2"/>
    <property type="match status" value="1"/>
</dbReference>
<dbReference type="CDD" id="cd00143">
    <property type="entry name" value="PP2Cc"/>
    <property type="match status" value="1"/>
</dbReference>
<protein>
    <recommendedName>
        <fullName evidence="2">PPM-type phosphatase domain-containing protein</fullName>
    </recommendedName>
</protein>